<dbReference type="InterPro" id="IPR052922">
    <property type="entry name" value="Cytidylate_Kinase-2"/>
</dbReference>
<dbReference type="AlphaFoldDB" id="A0AA95MTA1"/>
<evidence type="ECO:0000313" key="2">
    <source>
        <dbReference type="Proteomes" id="UP001178288"/>
    </source>
</evidence>
<proteinExistence type="predicted"/>
<dbReference type="Proteomes" id="UP001178288">
    <property type="component" value="Chromosome"/>
</dbReference>
<dbReference type="Pfam" id="PF13238">
    <property type="entry name" value="AAA_18"/>
    <property type="match status" value="1"/>
</dbReference>
<sequence>MQKIHIIGSVGSGKTTLARTLSAKLKVPHYELDNVVWKRCTSGDIRRSDEERNEYLNSIIHTDAWIIEGVHYEWVAQSFQNADMIIFLDTDYSKRTYRIIKRFFLQKVGLEQANYQPTFKMFRKMFKWNAYFENEGKPEILKTLSKYNKKLIILKDNKEIEKYCSHST</sequence>
<name>A0AA95MTA1_9BACI</name>
<keyword evidence="2" id="KW-1185">Reference proteome</keyword>
<dbReference type="PANTHER" id="PTHR37816">
    <property type="entry name" value="YALI0E33011P"/>
    <property type="match status" value="1"/>
</dbReference>
<dbReference type="EMBL" id="CP126114">
    <property type="protein sequence ID" value="WHY88952.1"/>
    <property type="molecule type" value="Genomic_DNA"/>
</dbReference>
<dbReference type="PANTHER" id="PTHR37816:SF2">
    <property type="entry name" value="DNA TOPOLOGY MODULATION PROTEIN FLAR-RELATED PROTEIN"/>
    <property type="match status" value="1"/>
</dbReference>
<reference evidence="1" key="1">
    <citation type="submission" date="2023-05" db="EMBL/GenBank/DDBJ databases">
        <title>Comparative genomics of Bacillaceae isolates and their secondary metabolite potential.</title>
        <authorList>
            <person name="Song L."/>
            <person name="Nielsen L.J."/>
            <person name="Mohite O."/>
            <person name="Xu X."/>
            <person name="Weber T."/>
            <person name="Kovacs A.T."/>
        </authorList>
    </citation>
    <scope>NUCLEOTIDE SEQUENCE</scope>
    <source>
        <strain evidence="1">XLM17</strain>
    </source>
</reference>
<dbReference type="InterPro" id="IPR027417">
    <property type="entry name" value="P-loop_NTPase"/>
</dbReference>
<evidence type="ECO:0000313" key="1">
    <source>
        <dbReference type="EMBL" id="WHY88952.1"/>
    </source>
</evidence>
<accession>A0AA95MTA1</accession>
<organism evidence="1 2">
    <name type="scientific">Neobacillus novalis</name>
    <dbReference type="NCBI Taxonomy" id="220687"/>
    <lineage>
        <taxon>Bacteria</taxon>
        <taxon>Bacillati</taxon>
        <taxon>Bacillota</taxon>
        <taxon>Bacilli</taxon>
        <taxon>Bacillales</taxon>
        <taxon>Bacillaceae</taxon>
        <taxon>Neobacillus</taxon>
    </lineage>
</organism>
<protein>
    <submittedName>
        <fullName evidence="1">AAA family ATPase</fullName>
    </submittedName>
</protein>
<dbReference type="RefSeq" id="WP_066083259.1">
    <property type="nucleotide sequence ID" value="NZ_CP126114.1"/>
</dbReference>
<dbReference type="Gene3D" id="3.40.50.300">
    <property type="entry name" value="P-loop containing nucleotide triphosphate hydrolases"/>
    <property type="match status" value="1"/>
</dbReference>
<dbReference type="SUPFAM" id="SSF52540">
    <property type="entry name" value="P-loop containing nucleoside triphosphate hydrolases"/>
    <property type="match status" value="1"/>
</dbReference>
<dbReference type="KEGG" id="nnv:QNH39_05200"/>
<gene>
    <name evidence="1" type="ORF">QNH39_05200</name>
</gene>